<sequence>MSLTGPLLQWGSVAVAAAAFVVVVLLWGRLARRGAVALVARAVALLGVNALVVFALLISANNHFAFYSGWDDLLGANADAVVRTTGASRGTETKAQADALLAGTTKPTGPRGTPVDGYGDRVQQLTVTGASGVTSTALVVLPRGYDDPSQASTTYPVVVALHGYPGSPKQWLTALDVRPAVEVAVKAGQMANPIVVIPDLGIPAGRDNECLNGPEGQPQVESWLSNDLPKAVEASYRARTSPQAWAAMGFSMGGWCAAELTMLHPQQYGAGIVMGGYFQYDPASGYAPFPKNSPEAQAHDLVAVAKNTPPAVSLFVASSQDDPESWPTTKAFLAAAKAPMSVTSLIAKTGGHRSDVWAAQMPQALVWLGKTVPGFAPSGTPQP</sequence>
<dbReference type="AlphaFoldDB" id="A0A316AF70"/>
<dbReference type="EMBL" id="QGDQ01000001">
    <property type="protein sequence ID" value="PWJ56436.1"/>
    <property type="molecule type" value="Genomic_DNA"/>
</dbReference>
<proteinExistence type="predicted"/>
<evidence type="ECO:0000313" key="2">
    <source>
        <dbReference type="EMBL" id="PWJ56436.1"/>
    </source>
</evidence>
<dbReference type="InterPro" id="IPR000801">
    <property type="entry name" value="Esterase-like"/>
</dbReference>
<feature type="transmembrane region" description="Helical" evidence="1">
    <location>
        <begin position="35"/>
        <end position="58"/>
    </location>
</feature>
<reference evidence="2 3" key="1">
    <citation type="submission" date="2018-03" db="EMBL/GenBank/DDBJ databases">
        <title>Genomic Encyclopedia of Archaeal and Bacterial Type Strains, Phase II (KMG-II): from individual species to whole genera.</title>
        <authorList>
            <person name="Goeker M."/>
        </authorList>
    </citation>
    <scope>NUCLEOTIDE SEQUENCE [LARGE SCALE GENOMIC DNA]</scope>
    <source>
        <strain evidence="2 3">DSM 44889</strain>
    </source>
</reference>
<dbReference type="GO" id="GO:0016747">
    <property type="term" value="F:acyltransferase activity, transferring groups other than amino-acyl groups"/>
    <property type="evidence" value="ECO:0007669"/>
    <property type="project" value="TreeGrafter"/>
</dbReference>
<dbReference type="SUPFAM" id="SSF53474">
    <property type="entry name" value="alpha/beta-Hydrolases"/>
    <property type="match status" value="1"/>
</dbReference>
<keyword evidence="1" id="KW-0472">Membrane</keyword>
<accession>A0A316AF70</accession>
<dbReference type="Gene3D" id="3.40.50.1820">
    <property type="entry name" value="alpha/beta hydrolase"/>
    <property type="match status" value="1"/>
</dbReference>
<dbReference type="RefSeq" id="WP_170131261.1">
    <property type="nucleotide sequence ID" value="NZ_QGDQ01000001.1"/>
</dbReference>
<dbReference type="InterPro" id="IPR050583">
    <property type="entry name" value="Mycobacterial_A85_antigen"/>
</dbReference>
<dbReference type="Pfam" id="PF00756">
    <property type="entry name" value="Esterase"/>
    <property type="match status" value="1"/>
</dbReference>
<dbReference type="Proteomes" id="UP000245469">
    <property type="component" value="Unassembled WGS sequence"/>
</dbReference>
<gene>
    <name evidence="2" type="ORF">BXY45_101414</name>
</gene>
<dbReference type="InterPro" id="IPR029058">
    <property type="entry name" value="AB_hydrolase_fold"/>
</dbReference>
<evidence type="ECO:0000256" key="1">
    <source>
        <dbReference type="SAM" id="Phobius"/>
    </source>
</evidence>
<organism evidence="2 3">
    <name type="scientific">Quadrisphaera granulorum</name>
    <dbReference type="NCBI Taxonomy" id="317664"/>
    <lineage>
        <taxon>Bacteria</taxon>
        <taxon>Bacillati</taxon>
        <taxon>Actinomycetota</taxon>
        <taxon>Actinomycetes</taxon>
        <taxon>Kineosporiales</taxon>
        <taxon>Kineosporiaceae</taxon>
        <taxon>Quadrisphaera</taxon>
    </lineage>
</organism>
<comment type="caution">
    <text evidence="2">The sequence shown here is derived from an EMBL/GenBank/DDBJ whole genome shotgun (WGS) entry which is preliminary data.</text>
</comment>
<evidence type="ECO:0000313" key="3">
    <source>
        <dbReference type="Proteomes" id="UP000245469"/>
    </source>
</evidence>
<dbReference type="PANTHER" id="PTHR48098">
    <property type="entry name" value="ENTEROCHELIN ESTERASE-RELATED"/>
    <property type="match status" value="1"/>
</dbReference>
<dbReference type="PANTHER" id="PTHR48098:SF1">
    <property type="entry name" value="DIACYLGLYCEROL ACYLTRANSFERASE_MYCOLYLTRANSFERASE AG85A"/>
    <property type="match status" value="1"/>
</dbReference>
<keyword evidence="1" id="KW-1133">Transmembrane helix</keyword>
<keyword evidence="3" id="KW-1185">Reference proteome</keyword>
<name>A0A316AF70_9ACTN</name>
<feature type="transmembrane region" description="Helical" evidence="1">
    <location>
        <begin position="6"/>
        <end position="28"/>
    </location>
</feature>
<keyword evidence="1" id="KW-0812">Transmembrane</keyword>
<protein>
    <submittedName>
        <fullName evidence="2">Enterochelin esterase-like enzyme</fullName>
    </submittedName>
</protein>